<reference evidence="2" key="4">
    <citation type="submission" date="2016-08" db="EMBL/GenBank/DDBJ databases">
        <title>Sequencing, Assembly and Comparative Genomics of S. aureofaciens ATCC 10762.</title>
        <authorList>
            <person name="Gradnigo J.S."/>
            <person name="Johnson N."/>
            <person name="Somerville G.A."/>
        </authorList>
    </citation>
    <scope>NUCLEOTIDE SEQUENCE [LARGE SCALE GENOMIC DNA]</scope>
    <source>
        <strain evidence="2">ATCC 10762</strain>
    </source>
</reference>
<dbReference type="Proteomes" id="UP000610124">
    <property type="component" value="Unassembled WGS sequence"/>
</dbReference>
<reference evidence="1" key="1">
    <citation type="journal article" date="2014" name="Int. J. Syst. Evol. Microbiol.">
        <title>Complete genome sequence of Corynebacterium casei LMG S-19264T (=DSM 44701T), isolated from a smear-ripened cheese.</title>
        <authorList>
            <consortium name="US DOE Joint Genome Institute (JGI-PGF)"/>
            <person name="Walter F."/>
            <person name="Albersmeier A."/>
            <person name="Kalinowski J."/>
            <person name="Ruckert C."/>
        </authorList>
    </citation>
    <scope>NUCLEOTIDE SEQUENCE</scope>
    <source>
        <strain evidence="1">JCM 4434</strain>
    </source>
</reference>
<organism evidence="2 3">
    <name type="scientific">Kitasatospora aureofaciens</name>
    <name type="common">Streptomyces aureofaciens</name>
    <dbReference type="NCBI Taxonomy" id="1894"/>
    <lineage>
        <taxon>Bacteria</taxon>
        <taxon>Bacillati</taxon>
        <taxon>Actinomycetota</taxon>
        <taxon>Actinomycetes</taxon>
        <taxon>Kitasatosporales</taxon>
        <taxon>Streptomycetaceae</taxon>
        <taxon>Kitasatospora</taxon>
    </lineage>
</organism>
<accession>A0A8H9HYU8</accession>
<accession>A0A1E7N9K0</accession>
<dbReference type="KEGG" id="kau:B6264_29670"/>
<dbReference type="EMBL" id="BMUB01000024">
    <property type="protein sequence ID" value="GGV00392.1"/>
    <property type="molecule type" value="Genomic_DNA"/>
</dbReference>
<evidence type="ECO:0000313" key="3">
    <source>
        <dbReference type="Proteomes" id="UP000037395"/>
    </source>
</evidence>
<reference evidence="2 3" key="2">
    <citation type="submission" date="2014-07" db="EMBL/GenBank/DDBJ databases">
        <authorList>
            <person name="Zhang J.E."/>
            <person name="Yang H."/>
            <person name="Guo J."/>
            <person name="Deng Z."/>
            <person name="Luo H."/>
            <person name="Luo M."/>
            <person name="Zhao B."/>
        </authorList>
    </citation>
    <scope>NUCLEOTIDE SEQUENCE [LARGE SCALE GENOMIC DNA]</scope>
    <source>
        <strain evidence="2">ATCC 10762</strain>
        <strain evidence="3">ATCC 10762 / DSM 40127 / CCM 3239 / JCM 4008 / LMG 5968 / NBRC 12843 / NCIMB 8234 / A-377</strain>
    </source>
</reference>
<reference evidence="3" key="3">
    <citation type="submission" date="2016-08" db="EMBL/GenBank/DDBJ databases">
        <title>Sequencing, assembly and comparative genomics of S. aureofaciens ATCC 10762.</title>
        <authorList>
            <person name="Gradnigo J.S."/>
            <person name="Johnson N."/>
            <person name="Somerville G.A."/>
        </authorList>
    </citation>
    <scope>NUCLEOTIDE SEQUENCE [LARGE SCALE GENOMIC DNA]</scope>
    <source>
        <strain evidence="3">ATCC 10762 / DSM 40127 / CCM 3239 / JCM 4008 / LMG 5968 / NBRC 12843 / NCIMB 8234 / A-377</strain>
    </source>
</reference>
<evidence type="ECO:0000313" key="1">
    <source>
        <dbReference type="EMBL" id="GGV00392.1"/>
    </source>
</evidence>
<name>A0A1E7N9K0_KITAU</name>
<protein>
    <submittedName>
        <fullName evidence="2">Uncharacterized protein</fullName>
    </submittedName>
</protein>
<dbReference type="EMBL" id="JPRF03000021">
    <property type="protein sequence ID" value="OEV37367.1"/>
    <property type="molecule type" value="Genomic_DNA"/>
</dbReference>
<gene>
    <name evidence="1" type="ORF">GCM10010502_63580</name>
    <name evidence="2" type="ORF">HS99_0006195</name>
</gene>
<reference evidence="1" key="5">
    <citation type="submission" date="2020-09" db="EMBL/GenBank/DDBJ databases">
        <authorList>
            <person name="Sun Q."/>
            <person name="Ohkuma M."/>
        </authorList>
    </citation>
    <scope>NUCLEOTIDE SEQUENCE</scope>
    <source>
        <strain evidence="1">JCM 4434</strain>
    </source>
</reference>
<dbReference type="AlphaFoldDB" id="A0A1E7N9K0"/>
<keyword evidence="3" id="KW-1185">Reference proteome</keyword>
<proteinExistence type="predicted"/>
<sequence length="68" mass="7189">MDMAPSATMTCDACGRTAPWNPRGACSLACFDQPRPTAEEQHDMIDAAPEALAYFLAIPPGTSTDEDG</sequence>
<dbReference type="Proteomes" id="UP000037395">
    <property type="component" value="Unassembled WGS sequence"/>
</dbReference>
<evidence type="ECO:0000313" key="2">
    <source>
        <dbReference type="EMBL" id="OEV37367.1"/>
    </source>
</evidence>
<comment type="caution">
    <text evidence="2">The sequence shown here is derived from an EMBL/GenBank/DDBJ whole genome shotgun (WGS) entry which is preliminary data.</text>
</comment>